<dbReference type="PANTHER" id="PTHR30481">
    <property type="entry name" value="DNA ADENINE METHYLASE"/>
    <property type="match status" value="1"/>
</dbReference>
<protein>
    <submittedName>
        <fullName evidence="4">DNA adenine methylase</fullName>
    </submittedName>
</protein>
<dbReference type="Proteomes" id="UP001589792">
    <property type="component" value="Unassembled WGS sequence"/>
</dbReference>
<evidence type="ECO:0000256" key="3">
    <source>
        <dbReference type="ARBA" id="ARBA00022691"/>
    </source>
</evidence>
<dbReference type="Pfam" id="PF02086">
    <property type="entry name" value="MethyltransfD12"/>
    <property type="match status" value="1"/>
</dbReference>
<dbReference type="GO" id="GO:0032259">
    <property type="term" value="P:methylation"/>
    <property type="evidence" value="ECO:0007669"/>
    <property type="project" value="UniProtKB-KW"/>
</dbReference>
<keyword evidence="3" id="KW-0949">S-adenosyl-L-methionine</keyword>
<dbReference type="Gene3D" id="3.40.50.150">
    <property type="entry name" value="Vaccinia Virus protein VP39"/>
    <property type="match status" value="2"/>
</dbReference>
<evidence type="ECO:0000256" key="1">
    <source>
        <dbReference type="ARBA" id="ARBA00022603"/>
    </source>
</evidence>
<dbReference type="PIRSF" id="PIRSF000398">
    <property type="entry name" value="M_m6A_EcoRV"/>
    <property type="match status" value="1"/>
</dbReference>
<keyword evidence="5" id="KW-1185">Reference proteome</keyword>
<dbReference type="InterPro" id="IPR029063">
    <property type="entry name" value="SAM-dependent_MTases_sf"/>
</dbReference>
<evidence type="ECO:0000256" key="2">
    <source>
        <dbReference type="ARBA" id="ARBA00022679"/>
    </source>
</evidence>
<keyword evidence="1 4" id="KW-0489">Methyltransferase</keyword>
<dbReference type="SUPFAM" id="SSF53335">
    <property type="entry name" value="S-adenosyl-L-methionine-dependent methyltransferases"/>
    <property type="match status" value="1"/>
</dbReference>
<evidence type="ECO:0000313" key="4">
    <source>
        <dbReference type="EMBL" id="MFC0227435.1"/>
    </source>
</evidence>
<proteinExistence type="predicted"/>
<comment type="caution">
    <text evidence="4">The sequence shown here is derived from an EMBL/GenBank/DDBJ whole genome shotgun (WGS) entry which is preliminary data.</text>
</comment>
<organism evidence="4 5">
    <name type="scientific">Serratia aquatilis</name>
    <dbReference type="NCBI Taxonomy" id="1737515"/>
    <lineage>
        <taxon>Bacteria</taxon>
        <taxon>Pseudomonadati</taxon>
        <taxon>Pseudomonadota</taxon>
        <taxon>Gammaproteobacteria</taxon>
        <taxon>Enterobacterales</taxon>
        <taxon>Yersiniaceae</taxon>
        <taxon>Serratia</taxon>
    </lineage>
</organism>
<dbReference type="GO" id="GO:0008168">
    <property type="term" value="F:methyltransferase activity"/>
    <property type="evidence" value="ECO:0007669"/>
    <property type="project" value="UniProtKB-KW"/>
</dbReference>
<reference evidence="4 5" key="1">
    <citation type="submission" date="2024-09" db="EMBL/GenBank/DDBJ databases">
        <authorList>
            <person name="Sun Q."/>
            <person name="Mori K."/>
        </authorList>
    </citation>
    <scope>NUCLEOTIDE SEQUENCE [LARGE SCALE GENOMIC DNA]</scope>
    <source>
        <strain evidence="4 5">CCM 8626</strain>
    </source>
</reference>
<accession>A0ABV6EEL1</accession>
<name>A0ABV6EEL1_9GAMM</name>
<evidence type="ECO:0000313" key="5">
    <source>
        <dbReference type="Proteomes" id="UP001589792"/>
    </source>
</evidence>
<dbReference type="InterPro" id="IPR012327">
    <property type="entry name" value="MeTrfase_D12"/>
</dbReference>
<dbReference type="RefSeq" id="WP_380675978.1">
    <property type="nucleotide sequence ID" value="NZ_CP173186.1"/>
</dbReference>
<gene>
    <name evidence="4" type="ORF">ACFFJ3_13105</name>
</gene>
<dbReference type="PRINTS" id="PR00505">
    <property type="entry name" value="D12N6MTFRASE"/>
</dbReference>
<dbReference type="PANTHER" id="PTHR30481:SF4">
    <property type="entry name" value="SITE-SPECIFIC DNA-METHYLTRANSFERASE (ADENINE-SPECIFIC)"/>
    <property type="match status" value="1"/>
</dbReference>
<dbReference type="InterPro" id="IPR012263">
    <property type="entry name" value="M_m6A_EcoRV"/>
</dbReference>
<sequence length="280" mass="32062">MQTEIKAPAIRYHGGKFRLAKWITGFFPPHRCYVEPYGGAASVLLRKPRSHAEVYNDLDGEIVNLFRVLRDPLDNHRLRTLCALTPYSRDEFNLAYEPTENRIEKARRLVVRATMGFGSAAATADNKTGFRSDTKREYSTAQQIWASYPDNLAAIGERLISVLIENRPALQVINDHDSEKTLHYIDPPYLPQTRHRWRRTGYAYRFEMTEQEHIELLEPVGKVKGMVIISGYDSELYNDILTGWRKETKIAQVSAGTGGTSKRTECLWISPNCKEQERAA</sequence>
<dbReference type="EMBL" id="JBHLXG010000010">
    <property type="protein sequence ID" value="MFC0227435.1"/>
    <property type="molecule type" value="Genomic_DNA"/>
</dbReference>
<keyword evidence="2" id="KW-0808">Transferase</keyword>